<keyword evidence="4" id="KW-1185">Reference proteome</keyword>
<evidence type="ECO:0000313" key="3">
    <source>
        <dbReference type="EMBL" id="KAF2209820.1"/>
    </source>
</evidence>
<dbReference type="PANTHER" id="PTHR24096:SF422">
    <property type="entry name" value="BCDNA.GH02901"/>
    <property type="match status" value="1"/>
</dbReference>
<dbReference type="OrthoDB" id="6509636at2759"/>
<dbReference type="InterPro" id="IPR042099">
    <property type="entry name" value="ANL_N_sf"/>
</dbReference>
<dbReference type="Gene3D" id="3.30.300.30">
    <property type="match status" value="1"/>
</dbReference>
<accession>A0A6A6F8V1</accession>
<protein>
    <recommendedName>
        <fullName evidence="5">AMP-dependent synthetase/ligase domain-containing protein</fullName>
    </recommendedName>
</protein>
<dbReference type="InterPro" id="IPR045851">
    <property type="entry name" value="AMP-bd_C_sf"/>
</dbReference>
<dbReference type="AlphaFoldDB" id="A0A6A6F8V1"/>
<organism evidence="3 4">
    <name type="scientific">Cercospora zeae-maydis SCOH1-5</name>
    <dbReference type="NCBI Taxonomy" id="717836"/>
    <lineage>
        <taxon>Eukaryota</taxon>
        <taxon>Fungi</taxon>
        <taxon>Dikarya</taxon>
        <taxon>Ascomycota</taxon>
        <taxon>Pezizomycotina</taxon>
        <taxon>Dothideomycetes</taxon>
        <taxon>Dothideomycetidae</taxon>
        <taxon>Mycosphaerellales</taxon>
        <taxon>Mycosphaerellaceae</taxon>
        <taxon>Cercospora</taxon>
    </lineage>
</organism>
<dbReference type="PROSITE" id="PS00455">
    <property type="entry name" value="AMP_BINDING"/>
    <property type="match status" value="1"/>
</dbReference>
<name>A0A6A6F8V1_9PEZI</name>
<dbReference type="Pfam" id="PF13193">
    <property type="entry name" value="AMP-binding_C"/>
    <property type="match status" value="1"/>
</dbReference>
<dbReference type="SUPFAM" id="SSF56801">
    <property type="entry name" value="Acetyl-CoA synthetase-like"/>
    <property type="match status" value="1"/>
</dbReference>
<evidence type="ECO:0000313" key="4">
    <source>
        <dbReference type="Proteomes" id="UP000799539"/>
    </source>
</evidence>
<dbReference type="EMBL" id="ML992684">
    <property type="protein sequence ID" value="KAF2209820.1"/>
    <property type="molecule type" value="Genomic_DNA"/>
</dbReference>
<proteinExistence type="predicted"/>
<dbReference type="Pfam" id="PF00501">
    <property type="entry name" value="AMP-binding"/>
    <property type="match status" value="1"/>
</dbReference>
<gene>
    <name evidence="3" type="ORF">CERZMDRAFT_113583</name>
</gene>
<feature type="domain" description="AMP-binding enzyme C-terminal" evidence="2">
    <location>
        <begin position="455"/>
        <end position="532"/>
    </location>
</feature>
<evidence type="ECO:0000259" key="1">
    <source>
        <dbReference type="Pfam" id="PF00501"/>
    </source>
</evidence>
<dbReference type="InterPro" id="IPR020845">
    <property type="entry name" value="AMP-binding_CS"/>
</dbReference>
<dbReference type="Proteomes" id="UP000799539">
    <property type="component" value="Unassembled WGS sequence"/>
</dbReference>
<evidence type="ECO:0008006" key="5">
    <source>
        <dbReference type="Google" id="ProtNLM"/>
    </source>
</evidence>
<feature type="domain" description="AMP-dependent synthetase/ligase" evidence="1">
    <location>
        <begin position="46"/>
        <end position="404"/>
    </location>
</feature>
<sequence length="561" mass="62068">MPFQSRYNDITVPHDITVWEYAFENARYSPLMRSPGEQMAGFVNAQTGQRLSYRDVKTHASHLCTALVRNCGLRVGHTMTIFSPNSIWYPVAMFAVLKAGGRVNGASPSYSAQEMAHALRTAGTDFIVTIPEALPTVMEAAEAVKLPRNRILLLEGEAAGLTTIESLRRDGERYGTDAQHDFHRIQRGSNGDLCGFLAFSSGTTGLPKAVMLSHRNMISQCEQLRDVAGHHRKTFLASLPCFHISGLVRFLNWPIISNEEVIMLSKFTMEAFLQAIQKYRVTDLTLVPSIVVRLVRDSQVSKYDLSSVKVIACGAAPVGQEILTELQRQMPWTGFRQSWGMTESCCSLTTHPPEFYDYKYANNAGMLIASTIVKVQDLATGKELGPGETGELFAKGPQVAMGYLDNPEETAATFQSDGYLRTGDVGRVDEMGFVHIVDRLKEMIKVKGLQVAPAELEDTLLASPDVDDCAVLGISDETTERPKAYVVLKAGIEPNEAVGRRVMQFVKDRKIAYKWLEEVEFTDVIPKSPSGKILRRVLQDQHRGGRRGVVVVARPSAVPKL</sequence>
<dbReference type="PANTHER" id="PTHR24096">
    <property type="entry name" value="LONG-CHAIN-FATTY-ACID--COA LIGASE"/>
    <property type="match status" value="1"/>
</dbReference>
<evidence type="ECO:0000259" key="2">
    <source>
        <dbReference type="Pfam" id="PF13193"/>
    </source>
</evidence>
<dbReference type="CDD" id="cd05911">
    <property type="entry name" value="Firefly_Luc_like"/>
    <property type="match status" value="1"/>
</dbReference>
<reference evidence="3" key="1">
    <citation type="journal article" date="2020" name="Stud. Mycol.">
        <title>101 Dothideomycetes genomes: a test case for predicting lifestyles and emergence of pathogens.</title>
        <authorList>
            <person name="Haridas S."/>
            <person name="Albert R."/>
            <person name="Binder M."/>
            <person name="Bloem J."/>
            <person name="Labutti K."/>
            <person name="Salamov A."/>
            <person name="Andreopoulos B."/>
            <person name="Baker S."/>
            <person name="Barry K."/>
            <person name="Bills G."/>
            <person name="Bluhm B."/>
            <person name="Cannon C."/>
            <person name="Castanera R."/>
            <person name="Culley D."/>
            <person name="Daum C."/>
            <person name="Ezra D."/>
            <person name="Gonzalez J."/>
            <person name="Henrissat B."/>
            <person name="Kuo A."/>
            <person name="Liang C."/>
            <person name="Lipzen A."/>
            <person name="Lutzoni F."/>
            <person name="Magnuson J."/>
            <person name="Mondo S."/>
            <person name="Nolan M."/>
            <person name="Ohm R."/>
            <person name="Pangilinan J."/>
            <person name="Park H.-J."/>
            <person name="Ramirez L."/>
            <person name="Alfaro M."/>
            <person name="Sun H."/>
            <person name="Tritt A."/>
            <person name="Yoshinaga Y."/>
            <person name="Zwiers L.-H."/>
            <person name="Turgeon B."/>
            <person name="Goodwin S."/>
            <person name="Spatafora J."/>
            <person name="Crous P."/>
            <person name="Grigoriev I."/>
        </authorList>
    </citation>
    <scope>NUCLEOTIDE SEQUENCE</scope>
    <source>
        <strain evidence="3">SCOH1-5</strain>
    </source>
</reference>
<dbReference type="GO" id="GO:0016405">
    <property type="term" value="F:CoA-ligase activity"/>
    <property type="evidence" value="ECO:0007669"/>
    <property type="project" value="TreeGrafter"/>
</dbReference>
<dbReference type="InterPro" id="IPR025110">
    <property type="entry name" value="AMP-bd_C"/>
</dbReference>
<dbReference type="Gene3D" id="3.40.50.12780">
    <property type="entry name" value="N-terminal domain of ligase-like"/>
    <property type="match status" value="1"/>
</dbReference>
<dbReference type="InterPro" id="IPR000873">
    <property type="entry name" value="AMP-dep_synth/lig_dom"/>
</dbReference>